<proteinExistence type="predicted"/>
<organism evidence="3 4">
    <name type="scientific">Solibacillus palustris</name>
    <dbReference type="NCBI Taxonomy" id="2908203"/>
    <lineage>
        <taxon>Bacteria</taxon>
        <taxon>Bacillati</taxon>
        <taxon>Bacillota</taxon>
        <taxon>Bacilli</taxon>
        <taxon>Bacillales</taxon>
        <taxon>Caryophanaceae</taxon>
        <taxon>Solibacillus</taxon>
    </lineage>
</organism>
<dbReference type="RefSeq" id="WP_241370988.1">
    <property type="nucleotide sequence ID" value="NZ_JAKZFC010000010.1"/>
</dbReference>
<sequence length="200" mass="21048">MATWKKIAAVSTASAMTLQLAACDSEQATYEELAEDIVHTDITYDETPVEPVEYDSDENLEAIEDSEFYEACEEWAEQEDGSYTCEDQYSSYHGQHFFGGVMYATMGAMLASSYYQSKARKQEQTSGSSGGASGGGYNGTGSRGSSSTSNGATTLPTDPTTNTTNSNQNVNKPSNGTTNYSSGKSGFSSGGASRGGSSSS</sequence>
<name>A0ABS9UI91_9BACL</name>
<feature type="region of interest" description="Disordered" evidence="1">
    <location>
        <begin position="121"/>
        <end position="200"/>
    </location>
</feature>
<feature type="chain" id="PRO_5046310858" description="Lipoprotein" evidence="2">
    <location>
        <begin position="22"/>
        <end position="200"/>
    </location>
</feature>
<comment type="caution">
    <text evidence="3">The sequence shown here is derived from an EMBL/GenBank/DDBJ whole genome shotgun (WGS) entry which is preliminary data.</text>
</comment>
<evidence type="ECO:0000313" key="4">
    <source>
        <dbReference type="Proteomes" id="UP001316087"/>
    </source>
</evidence>
<feature type="signal peptide" evidence="2">
    <location>
        <begin position="1"/>
        <end position="21"/>
    </location>
</feature>
<keyword evidence="2" id="KW-0732">Signal</keyword>
<accession>A0ABS9UI91</accession>
<evidence type="ECO:0000256" key="2">
    <source>
        <dbReference type="SAM" id="SignalP"/>
    </source>
</evidence>
<reference evidence="3 4" key="1">
    <citation type="submission" date="2022-03" db="EMBL/GenBank/DDBJ databases">
        <authorList>
            <person name="Jo J.-H."/>
            <person name="Im W.-T."/>
        </authorList>
    </citation>
    <scope>NUCLEOTIDE SEQUENCE [LARGE SCALE GENOMIC DNA]</scope>
    <source>
        <strain evidence="3 4">MA9</strain>
    </source>
</reference>
<evidence type="ECO:0000256" key="1">
    <source>
        <dbReference type="SAM" id="MobiDB-lite"/>
    </source>
</evidence>
<evidence type="ECO:0008006" key="5">
    <source>
        <dbReference type="Google" id="ProtNLM"/>
    </source>
</evidence>
<evidence type="ECO:0000313" key="3">
    <source>
        <dbReference type="EMBL" id="MCH7323829.1"/>
    </source>
</evidence>
<dbReference type="EMBL" id="JAKZFC010000010">
    <property type="protein sequence ID" value="MCH7323829.1"/>
    <property type="molecule type" value="Genomic_DNA"/>
</dbReference>
<gene>
    <name evidence="3" type="ORF">LZ480_18320</name>
</gene>
<feature type="compositionally biased region" description="Low complexity" evidence="1">
    <location>
        <begin position="143"/>
        <end position="173"/>
    </location>
</feature>
<dbReference type="Proteomes" id="UP001316087">
    <property type="component" value="Unassembled WGS sequence"/>
</dbReference>
<feature type="compositionally biased region" description="Gly residues" evidence="1">
    <location>
        <begin position="128"/>
        <end position="142"/>
    </location>
</feature>
<protein>
    <recommendedName>
        <fullName evidence="5">Lipoprotein</fullName>
    </recommendedName>
</protein>
<keyword evidence="4" id="KW-1185">Reference proteome</keyword>